<accession>A0AAW3WEN4</accession>
<evidence type="ECO:0000313" key="1">
    <source>
        <dbReference type="EMBL" id="MBC2476913.1"/>
    </source>
</evidence>
<organism evidence="1 2">
    <name type="scientific">Clostridium beijerinckii</name>
    <name type="common">Clostridium MP</name>
    <dbReference type="NCBI Taxonomy" id="1520"/>
    <lineage>
        <taxon>Bacteria</taxon>
        <taxon>Bacillati</taxon>
        <taxon>Bacillota</taxon>
        <taxon>Clostridia</taxon>
        <taxon>Eubacteriales</taxon>
        <taxon>Clostridiaceae</taxon>
        <taxon>Clostridium</taxon>
    </lineage>
</organism>
<comment type="caution">
    <text evidence="1">The sequence shown here is derived from an EMBL/GenBank/DDBJ whole genome shotgun (WGS) entry which is preliminary data.</text>
</comment>
<reference evidence="1" key="1">
    <citation type="submission" date="2020-04" db="EMBL/GenBank/DDBJ databases">
        <authorList>
            <person name="Brown S."/>
        </authorList>
    </citation>
    <scope>NUCLEOTIDE SEQUENCE</scope>
    <source>
        <strain evidence="1">DJ015</strain>
    </source>
</reference>
<name>A0AAW3WEN4_CLOBE</name>
<dbReference type="EMBL" id="JABAGV010000067">
    <property type="protein sequence ID" value="MBC2476913.1"/>
    <property type="molecule type" value="Genomic_DNA"/>
</dbReference>
<evidence type="ECO:0000313" key="2">
    <source>
        <dbReference type="Proteomes" id="UP001194098"/>
    </source>
</evidence>
<dbReference type="RefSeq" id="WP_171779743.1">
    <property type="nucleotide sequence ID" value="NZ_JABAGV010000067.1"/>
</dbReference>
<dbReference type="AlphaFoldDB" id="A0AAW3WEN4"/>
<reference evidence="1" key="2">
    <citation type="journal article" date="2022" name="Nat. Biotechnol.">
        <title>Carbon-negative production of acetone and isopropanol by gas fermentation at industrial pilot scale.</title>
        <authorList>
            <person name="Liew F.E."/>
            <person name="Nogle R."/>
            <person name="Abdalla T."/>
            <person name="Rasor B.J."/>
            <person name="Canter C."/>
            <person name="Jensen R.O."/>
            <person name="Wang L."/>
            <person name="Strutz J."/>
            <person name="Chirania P."/>
            <person name="De Tissera S."/>
            <person name="Mueller A.P."/>
            <person name="Ruan Z."/>
            <person name="Gao A."/>
            <person name="Tran L."/>
            <person name="Engle N.L."/>
            <person name="Bromley J.C."/>
            <person name="Daniell J."/>
            <person name="Conrado R."/>
            <person name="Tschaplinski T.J."/>
            <person name="Giannone R.J."/>
            <person name="Hettich R.L."/>
            <person name="Karim A.S."/>
            <person name="Simpson S.D."/>
            <person name="Brown S.D."/>
            <person name="Leang C."/>
            <person name="Jewett M.C."/>
            <person name="Kopke M."/>
        </authorList>
    </citation>
    <scope>NUCLEOTIDE SEQUENCE</scope>
    <source>
        <strain evidence="1">DJ015</strain>
    </source>
</reference>
<gene>
    <name evidence="1" type="ORF">HGI39_19825</name>
</gene>
<dbReference type="Proteomes" id="UP001194098">
    <property type="component" value="Unassembled WGS sequence"/>
</dbReference>
<protein>
    <submittedName>
        <fullName evidence="1">Replication protein</fullName>
    </submittedName>
</protein>
<sequence>MAQRRMVSLKIIDSARFLKMPMSTRLLYYDLCIRADDDGIVEGFNILRVTGATEDDLKVLISKNFIKVLNEDLVSYVIDWTEHNKIRADRKTDSIYKELLLKTLPDIQLLEPKERADLKKKKEWTSTCQPKDGIGKDRLGKDRLGKVNNIYSSETNEYRLSLLLKDLIINRDSKSRAKDCDLQKWCIHIDRLVRLDGRTPGEVEKVIMWCQNDSFWCSNILSTEKLRKQFDTLYQQMKIGMSKSKGEVIGNEEPTRKSHRKSL</sequence>
<proteinExistence type="predicted"/>